<dbReference type="HOGENOM" id="CLU_2729030_0_0_1"/>
<gene>
    <name evidence="2" type="ORF">COCVIDRAFT_109687</name>
</gene>
<proteinExistence type="predicted"/>
<keyword evidence="1" id="KW-0472">Membrane</keyword>
<reference evidence="2 3" key="1">
    <citation type="journal article" date="2013" name="PLoS Genet.">
        <title>Comparative genome structure, secondary metabolite, and effector coding capacity across Cochliobolus pathogens.</title>
        <authorList>
            <person name="Condon B.J."/>
            <person name="Leng Y."/>
            <person name="Wu D."/>
            <person name="Bushley K.E."/>
            <person name="Ohm R.A."/>
            <person name="Otillar R."/>
            <person name="Martin J."/>
            <person name="Schackwitz W."/>
            <person name="Grimwood J."/>
            <person name="MohdZainudin N."/>
            <person name="Xue C."/>
            <person name="Wang R."/>
            <person name="Manning V.A."/>
            <person name="Dhillon B."/>
            <person name="Tu Z.J."/>
            <person name="Steffenson B.J."/>
            <person name="Salamov A."/>
            <person name="Sun H."/>
            <person name="Lowry S."/>
            <person name="LaButti K."/>
            <person name="Han J."/>
            <person name="Copeland A."/>
            <person name="Lindquist E."/>
            <person name="Barry K."/>
            <person name="Schmutz J."/>
            <person name="Baker S.E."/>
            <person name="Ciuffetti L.M."/>
            <person name="Grigoriev I.V."/>
            <person name="Zhong S."/>
            <person name="Turgeon B.G."/>
        </authorList>
    </citation>
    <scope>NUCLEOTIDE SEQUENCE [LARGE SCALE GENOMIC DNA]</scope>
    <source>
        <strain evidence="2 3">FI3</strain>
    </source>
</reference>
<dbReference type="GeneID" id="26249623"/>
<sequence>RHVLRSLYRSKSWSDASFWLAACCGCAVCGSDSVKILVRLGCARGLGSWICHEYAGCHCFFVFISILLSFLL</sequence>
<dbReference type="Proteomes" id="UP000054337">
    <property type="component" value="Unassembled WGS sequence"/>
</dbReference>
<feature type="non-terminal residue" evidence="2">
    <location>
        <position position="1"/>
    </location>
</feature>
<dbReference type="AlphaFoldDB" id="W7E4J7"/>
<keyword evidence="1" id="KW-0812">Transmembrane</keyword>
<accession>W7E4J7</accession>
<evidence type="ECO:0000313" key="2">
    <source>
        <dbReference type="EMBL" id="EUN23071.1"/>
    </source>
</evidence>
<evidence type="ECO:0000313" key="3">
    <source>
        <dbReference type="Proteomes" id="UP000054337"/>
    </source>
</evidence>
<keyword evidence="3" id="KW-1185">Reference proteome</keyword>
<evidence type="ECO:0000256" key="1">
    <source>
        <dbReference type="SAM" id="Phobius"/>
    </source>
</evidence>
<protein>
    <submittedName>
        <fullName evidence="2">Uncharacterized protein</fullName>
    </submittedName>
</protein>
<name>W7E4J7_BIPV3</name>
<dbReference type="RefSeq" id="XP_014552653.1">
    <property type="nucleotide sequence ID" value="XM_014697167.1"/>
</dbReference>
<dbReference type="EMBL" id="KI968795">
    <property type="protein sequence ID" value="EUN23071.1"/>
    <property type="molecule type" value="Genomic_DNA"/>
</dbReference>
<feature type="transmembrane region" description="Helical" evidence="1">
    <location>
        <begin position="50"/>
        <end position="71"/>
    </location>
</feature>
<keyword evidence="1" id="KW-1133">Transmembrane helix</keyword>
<organism evidence="2 3">
    <name type="scientific">Bipolaris victoriae (strain FI3)</name>
    <name type="common">Victoria blight of oats agent</name>
    <name type="synonym">Cochliobolus victoriae</name>
    <dbReference type="NCBI Taxonomy" id="930091"/>
    <lineage>
        <taxon>Eukaryota</taxon>
        <taxon>Fungi</taxon>
        <taxon>Dikarya</taxon>
        <taxon>Ascomycota</taxon>
        <taxon>Pezizomycotina</taxon>
        <taxon>Dothideomycetes</taxon>
        <taxon>Pleosporomycetidae</taxon>
        <taxon>Pleosporales</taxon>
        <taxon>Pleosporineae</taxon>
        <taxon>Pleosporaceae</taxon>
        <taxon>Bipolaris</taxon>
    </lineage>
</organism>